<name>A0A7T0LKN4_9ACTO</name>
<protein>
    <submittedName>
        <fullName evidence="1">Tubulin-like protein</fullName>
    </submittedName>
</protein>
<sequence length="1208" mass="128977">MYRVLVVGCGGSGAQTLAYMMDQLRADLAVYGIEEIPGCWQFIHVDTPIQEERPKMVPPVSAQGGRYVSCGVTTGQYSVVDSALVEKVQARGSSGLRDLATWVPRRAADVTVPIHLGAGQYRQIGRLVILTKLDEITSAVRQAVEAMGSPEALRSAAQTAAKVPGMGSAPAPNAAPMVLVVSSMAGGSGASMTLDVCRLIAGAGKTLATPISSDNISVFLYTAEVFNNVPSDARQGMPGNTLAMLGEMSAAQAEPAGACAQVDVDLYDRFGVQVHSAAFKRVTPIGLTAGGTGAVFGDGTTDGVFRGMGRGLARYISSPVFQSFVSFDIGNPVDVPNRSMVSWGVPADRTVWSSFGYASLSMGRDRYAEYVSQRLARRVLDHLVEGFRLPGDPTPDTQRLADLWGQRAALETERMCLVSPSGRRTVTATGSAVDQGTIDWLLDPSMSAVTNRETLRNSASSVVTSVLAQLPRAEGMPVAEWAGQVGQWLAGREAGVRGEMDRVAGELALGRAHEIAEAIVAGTRETVADFGLPYGRTVLDRVGGPGGLVEGLVASLVALQPDPSARPLALPASVSSAVAQMGKANLAGAGMEQLMASLEEGLRQQVFDWLCARTSELLGTSLADLRPGVVRSLSDTLENARRVLERERAQTPQGAGVASVATSVYQAWPGEPDPGQDPVASVPGRFAVAHNEVVLMPVSQYPGSFERHVRDSVAQAPDLRSAYAQVVREVLTGAWEQGAGAPAPDNMLTARTQWVPAGMTQYTGAAMVTAASFDARLSSEDVLSRARAWVWRTGEIFQSFCSQSLRGFLADPGAGSHELTVREDAVLAGLKEAMEMARPLADIDKDLYARLHAGTSAATFQRDYRFSALPVTASVVQELIDHVTNGGMPDVDSAELSTRLSDLQEGTATSDVSRIDVFGSFSRTLPVAYRGLLDSVGQAWHQAASSPGARNNFWQWRRARPLAACVPLGDAERRAIVRGWWIASLCGGIDRPVWGDRQADYQPVRVWDREEQEWVAFPCPLLTPPSQMRAPNAMLPALLESVLLAYLEVPAKGLDAFRPWAVLRRWVDDGVNEPLVMFGVLSAAQKNLGALLATGSVDGLTGAVDLSACTSVEERRTELLAHCDKLLAYIDEHYLPGPGKRDESGWFTNYKKRELIETTPLTVDLAQEMHDELAKVRSDLATLPAHVTEATSTAGADPAPVVNGGMEF</sequence>
<evidence type="ECO:0000313" key="1">
    <source>
        <dbReference type="EMBL" id="QPL04923.1"/>
    </source>
</evidence>
<proteinExistence type="predicted"/>
<reference evidence="1 2" key="1">
    <citation type="submission" date="2020-11" db="EMBL/GenBank/DDBJ databases">
        <title>Actinomyces sp. ZJ750.</title>
        <authorList>
            <person name="Zhou J."/>
        </authorList>
    </citation>
    <scope>NUCLEOTIDE SEQUENCE [LARGE SCALE GENOMIC DNA]</scope>
    <source>
        <strain evidence="1 2">ZJ750</strain>
    </source>
</reference>
<gene>
    <name evidence="1" type="ORF">ID810_09245</name>
</gene>
<accession>A0A7T0LKN4</accession>
<dbReference type="Pfam" id="PF13809">
    <property type="entry name" value="Tubulin_2"/>
    <property type="match status" value="1"/>
</dbReference>
<dbReference type="EMBL" id="CP063989">
    <property type="protein sequence ID" value="QPL04923.1"/>
    <property type="molecule type" value="Genomic_DNA"/>
</dbReference>
<evidence type="ECO:0000313" key="2">
    <source>
        <dbReference type="Proteomes" id="UP000594637"/>
    </source>
</evidence>
<dbReference type="Gene3D" id="3.40.50.1440">
    <property type="entry name" value="Tubulin/FtsZ, GTPase domain"/>
    <property type="match status" value="1"/>
</dbReference>
<dbReference type="InterPro" id="IPR036525">
    <property type="entry name" value="Tubulin/FtsZ_GTPase_sf"/>
</dbReference>
<organism evidence="1 2">
    <name type="scientific">Actinomyces respiraculi</name>
    <dbReference type="NCBI Taxonomy" id="2744574"/>
    <lineage>
        <taxon>Bacteria</taxon>
        <taxon>Bacillati</taxon>
        <taxon>Actinomycetota</taxon>
        <taxon>Actinomycetes</taxon>
        <taxon>Actinomycetales</taxon>
        <taxon>Actinomycetaceae</taxon>
        <taxon>Actinomyces</taxon>
    </lineage>
</organism>
<dbReference type="RefSeq" id="WP_166855961.1">
    <property type="nucleotide sequence ID" value="NZ_CP063989.1"/>
</dbReference>
<dbReference type="Proteomes" id="UP000594637">
    <property type="component" value="Chromosome"/>
</dbReference>
<keyword evidence="2" id="KW-1185">Reference proteome</keyword>
<dbReference type="KEGG" id="arep:ID810_09245"/>
<dbReference type="AlphaFoldDB" id="A0A7T0LKN4"/>
<dbReference type="InterPro" id="IPR025904">
    <property type="entry name" value="Tubulin-like"/>
</dbReference>